<evidence type="ECO:0000256" key="5">
    <source>
        <dbReference type="ARBA" id="ARBA00022840"/>
    </source>
</evidence>
<dbReference type="Gene3D" id="3.40.50.620">
    <property type="entry name" value="HUPs"/>
    <property type="match status" value="2"/>
</dbReference>
<dbReference type="PRINTS" id="PR00985">
    <property type="entry name" value="TRNASYNTHLEU"/>
</dbReference>
<evidence type="ECO:0000256" key="2">
    <source>
        <dbReference type="ARBA" id="ARBA00013164"/>
    </source>
</evidence>
<dbReference type="HAMAP" id="MF_00049_B">
    <property type="entry name" value="Leu_tRNA_synth_B"/>
    <property type="match status" value="1"/>
</dbReference>
<dbReference type="PANTHER" id="PTHR43740:SF2">
    <property type="entry name" value="LEUCINE--TRNA LIGASE, MITOCHONDRIAL"/>
    <property type="match status" value="1"/>
</dbReference>
<dbReference type="InterPro" id="IPR025709">
    <property type="entry name" value="Leu_tRNA-synth_edit"/>
</dbReference>
<evidence type="ECO:0000313" key="14">
    <source>
        <dbReference type="EMBL" id="KAL2815893.1"/>
    </source>
</evidence>
<keyword evidence="4 10" id="KW-0547">Nucleotide-binding</keyword>
<comment type="caution">
    <text evidence="14">The sequence shown here is derived from an EMBL/GenBank/DDBJ whole genome shotgun (WGS) entry which is preliminary data.</text>
</comment>
<gene>
    <name evidence="14" type="ORF">BJX63DRAFT_388722</name>
</gene>
<keyword evidence="7 10" id="KW-0030">Aminoacyl-tRNA synthetase</keyword>
<keyword evidence="15" id="KW-1185">Reference proteome</keyword>
<dbReference type="InterPro" id="IPR009008">
    <property type="entry name" value="Val/Leu/Ile-tRNA-synth_edit"/>
</dbReference>
<evidence type="ECO:0000256" key="10">
    <source>
        <dbReference type="RuleBase" id="RU363035"/>
    </source>
</evidence>
<evidence type="ECO:0000256" key="1">
    <source>
        <dbReference type="ARBA" id="ARBA00005594"/>
    </source>
</evidence>
<dbReference type="PROSITE" id="PS00178">
    <property type="entry name" value="AA_TRNA_LIGASE_I"/>
    <property type="match status" value="1"/>
</dbReference>
<dbReference type="EC" id="6.1.1.4" evidence="2"/>
<evidence type="ECO:0000256" key="7">
    <source>
        <dbReference type="ARBA" id="ARBA00023146"/>
    </source>
</evidence>
<feature type="domain" description="Aminoacyl-tRNA synthetase class Ia" evidence="11">
    <location>
        <begin position="82"/>
        <end position="263"/>
    </location>
</feature>
<feature type="domain" description="Aminoacyl-tRNA synthetase class Ia" evidence="11">
    <location>
        <begin position="699"/>
        <end position="736"/>
    </location>
</feature>
<dbReference type="Pfam" id="PF13603">
    <property type="entry name" value="tRNA-synt_1_2"/>
    <property type="match status" value="1"/>
</dbReference>
<dbReference type="CDD" id="cd00812">
    <property type="entry name" value="LeuRS_core"/>
    <property type="match status" value="1"/>
</dbReference>
<evidence type="ECO:0000256" key="3">
    <source>
        <dbReference type="ARBA" id="ARBA00022598"/>
    </source>
</evidence>
<evidence type="ECO:0000256" key="8">
    <source>
        <dbReference type="ARBA" id="ARBA00030520"/>
    </source>
</evidence>
<name>A0ABR4HMD3_9EURO</name>
<keyword evidence="5 10" id="KW-0067">ATP-binding</keyword>
<proteinExistence type="inferred from homology"/>
<evidence type="ECO:0000259" key="11">
    <source>
        <dbReference type="Pfam" id="PF00133"/>
    </source>
</evidence>
<dbReference type="SUPFAM" id="SSF52374">
    <property type="entry name" value="Nucleotidylyl transferase"/>
    <property type="match status" value="1"/>
</dbReference>
<evidence type="ECO:0000313" key="15">
    <source>
        <dbReference type="Proteomes" id="UP001610334"/>
    </source>
</evidence>
<dbReference type="Gene3D" id="3.10.20.590">
    <property type="match status" value="1"/>
</dbReference>
<dbReference type="InterPro" id="IPR014729">
    <property type="entry name" value="Rossmann-like_a/b/a_fold"/>
</dbReference>
<dbReference type="PANTHER" id="PTHR43740">
    <property type="entry name" value="LEUCYL-TRNA SYNTHETASE"/>
    <property type="match status" value="1"/>
</dbReference>
<dbReference type="InterPro" id="IPR001412">
    <property type="entry name" value="aa-tRNA-synth_I_CS"/>
</dbReference>
<evidence type="ECO:0000256" key="6">
    <source>
        <dbReference type="ARBA" id="ARBA00022917"/>
    </source>
</evidence>
<reference evidence="14 15" key="1">
    <citation type="submission" date="2024-07" db="EMBL/GenBank/DDBJ databases">
        <title>Section-level genome sequencing and comparative genomics of Aspergillus sections Usti and Cavernicolus.</title>
        <authorList>
            <consortium name="Lawrence Berkeley National Laboratory"/>
            <person name="Nybo J.L."/>
            <person name="Vesth T.C."/>
            <person name="Theobald S."/>
            <person name="Frisvad J.C."/>
            <person name="Larsen T.O."/>
            <person name="Kjaerboelling I."/>
            <person name="Rothschild-Mancinelli K."/>
            <person name="Lyhne E.K."/>
            <person name="Kogle M.E."/>
            <person name="Barry K."/>
            <person name="Clum A."/>
            <person name="Na H."/>
            <person name="Ledsgaard L."/>
            <person name="Lin J."/>
            <person name="Lipzen A."/>
            <person name="Kuo A."/>
            <person name="Riley R."/>
            <person name="Mondo S."/>
            <person name="Labutti K."/>
            <person name="Haridas S."/>
            <person name="Pangalinan J."/>
            <person name="Salamov A.A."/>
            <person name="Simmons B.A."/>
            <person name="Magnuson J.K."/>
            <person name="Chen J."/>
            <person name="Drula E."/>
            <person name="Henrissat B."/>
            <person name="Wiebenga A."/>
            <person name="Lubbers R.J."/>
            <person name="Gomes A.C."/>
            <person name="Makela M.R."/>
            <person name="Stajich J."/>
            <person name="Grigoriev I.V."/>
            <person name="Mortensen U.H."/>
            <person name="De Vries R.P."/>
            <person name="Baker S.E."/>
            <person name="Andersen M.R."/>
        </authorList>
    </citation>
    <scope>NUCLEOTIDE SEQUENCE [LARGE SCALE GENOMIC DNA]</scope>
    <source>
        <strain evidence="14 15">CBS 588.65</strain>
    </source>
</reference>
<evidence type="ECO:0000259" key="12">
    <source>
        <dbReference type="Pfam" id="PF08264"/>
    </source>
</evidence>
<dbReference type="NCBIfam" id="TIGR00396">
    <property type="entry name" value="leuS_bact"/>
    <property type="match status" value="1"/>
</dbReference>
<evidence type="ECO:0000256" key="9">
    <source>
        <dbReference type="ARBA" id="ARBA00047469"/>
    </source>
</evidence>
<sequence>MQYTSRLRLSLPKAAFGCGDARTCRLPPRLPPNYAYRALATATASSPSRKLDLLALDKKWQTKWQEEEIKRVASGNEHGKPAGEEKPKSYILSMFPYPSGTLHMGHLRVYTISDVLARFYRMRGHEVLHPMGWDAFGLPAENAAIERGIDPAGWTTNNIKRMKEQLRSISTSFDWDRELATCAPEFYEHTQRVFLMLYEKGLAYQAEAMVNYDPIDKTVLANEQVDANGFSWRSGAKVEKKLLKQWFFSITKFKEQLLEDLDSLSGGWPERVLSMQRNWLGKSYGAKIKFPLVAEGSNGGHVDIHVFTTRPDTLYGVEYVALSQDHPVVLEAAKKDEGLRTFLAEAAMLPPDSKVGYKLPGFSVTNPLHGIDKESPYLARRLPVYVAPYVLSDYGEGAVMGVPGHDSRDFAFFKENANPHSIPVILEAEQAPATDPDRHAVDVPVNEAKPFTQEGYLTTKCGKYHGLHSREAGKLIITDLKATGRADFVEQWRLRDWLISRQRYWGAPIPIIHCGDCGPVPVPADQLPVKLPELQGDWLKGKRGNPLESSEEWKNTKCPSCGGDAKRDTDTMDTFVDSSWYYLRFLDPANKQQPFSPSLARPVDVYIGGVEHAILHLLYSRFIYKFLSQSHLFPDIARSGDLGAPAEPFKTLLSQGMVHGKTYTEPSTGRFLLPSEVDLSNPDQPLIKGTQITPNMSFEKMSKSKHNGVDPTTCVSKYGADATRAHVLFSAPVSEVLEWDETKIVGMERWFARLWKLVVDTEQSLSSSSYRIEQADLLSPGALSEPLPSLSDNDAEAILSTHRTISSVTSCIETNPYGLNTVISDLTKLTNTLLSSPSTSPQISYLSVSSLLRLLAPVAPSLSSECWEILHSSIVLDRDSIPALFDCPWPTPPLTTEQADALSARGGQVVAVQINGKLRFTVTIPRMLSPTTPESSATEQQDYIITRILETEEGRLWLQEKNDWEKRKRVIVVKGGKLVNIVF</sequence>
<keyword evidence="3 10" id="KW-0436">Ligase</keyword>
<dbReference type="EMBL" id="JBFXLT010000025">
    <property type="protein sequence ID" value="KAL2815893.1"/>
    <property type="molecule type" value="Genomic_DNA"/>
</dbReference>
<organism evidence="14 15">
    <name type="scientific">Aspergillus granulosus</name>
    <dbReference type="NCBI Taxonomy" id="176169"/>
    <lineage>
        <taxon>Eukaryota</taxon>
        <taxon>Fungi</taxon>
        <taxon>Dikarya</taxon>
        <taxon>Ascomycota</taxon>
        <taxon>Pezizomycotina</taxon>
        <taxon>Eurotiomycetes</taxon>
        <taxon>Eurotiomycetidae</taxon>
        <taxon>Eurotiales</taxon>
        <taxon>Aspergillaceae</taxon>
        <taxon>Aspergillus</taxon>
        <taxon>Aspergillus subgen. Nidulantes</taxon>
    </lineage>
</organism>
<dbReference type="InterPro" id="IPR013155">
    <property type="entry name" value="M/V/L/I-tRNA-synth_anticd-bd"/>
</dbReference>
<accession>A0ABR4HMD3</accession>
<comment type="catalytic activity">
    <reaction evidence="9">
        <text>tRNA(Leu) + L-leucine + ATP = L-leucyl-tRNA(Leu) + AMP + diphosphate</text>
        <dbReference type="Rhea" id="RHEA:11688"/>
        <dbReference type="Rhea" id="RHEA-COMP:9613"/>
        <dbReference type="Rhea" id="RHEA-COMP:9622"/>
        <dbReference type="ChEBI" id="CHEBI:30616"/>
        <dbReference type="ChEBI" id="CHEBI:33019"/>
        <dbReference type="ChEBI" id="CHEBI:57427"/>
        <dbReference type="ChEBI" id="CHEBI:78442"/>
        <dbReference type="ChEBI" id="CHEBI:78494"/>
        <dbReference type="ChEBI" id="CHEBI:456215"/>
        <dbReference type="EC" id="6.1.1.4"/>
    </reaction>
</comment>
<dbReference type="InterPro" id="IPR002302">
    <property type="entry name" value="Leu-tRNA-ligase"/>
</dbReference>
<feature type="domain" description="Leucyl-tRNA synthetase editing" evidence="13">
    <location>
        <begin position="277"/>
        <end position="479"/>
    </location>
</feature>
<dbReference type="Proteomes" id="UP001610334">
    <property type="component" value="Unassembled WGS sequence"/>
</dbReference>
<dbReference type="Pfam" id="PF08264">
    <property type="entry name" value="Anticodon_1"/>
    <property type="match status" value="1"/>
</dbReference>
<evidence type="ECO:0000259" key="13">
    <source>
        <dbReference type="Pfam" id="PF13603"/>
    </source>
</evidence>
<comment type="similarity">
    <text evidence="1 10">Belongs to the class-I aminoacyl-tRNA synthetase family.</text>
</comment>
<dbReference type="InterPro" id="IPR009080">
    <property type="entry name" value="tRNAsynth_Ia_anticodon-bd"/>
</dbReference>
<dbReference type="InterPro" id="IPR002300">
    <property type="entry name" value="aa-tRNA-synth_Ia"/>
</dbReference>
<protein>
    <recommendedName>
        <fullName evidence="2">leucine--tRNA ligase</fullName>
        <ecNumber evidence="2">6.1.1.4</ecNumber>
    </recommendedName>
    <alternativeName>
        <fullName evidence="8">Leucyl-tRNA synthetase</fullName>
    </alternativeName>
</protein>
<dbReference type="Gene3D" id="1.10.730.10">
    <property type="entry name" value="Isoleucyl-tRNA Synthetase, Domain 1"/>
    <property type="match status" value="2"/>
</dbReference>
<dbReference type="SUPFAM" id="SSF47323">
    <property type="entry name" value="Anticodon-binding domain of a subclass of class I aminoacyl-tRNA synthetases"/>
    <property type="match status" value="1"/>
</dbReference>
<dbReference type="Pfam" id="PF00133">
    <property type="entry name" value="tRNA-synt_1"/>
    <property type="match status" value="3"/>
</dbReference>
<keyword evidence="6 10" id="KW-0648">Protein biosynthesis</keyword>
<feature type="domain" description="Aminoacyl-tRNA synthetase class Ia" evidence="11">
    <location>
        <begin position="494"/>
        <end position="658"/>
    </location>
</feature>
<dbReference type="SUPFAM" id="SSF50677">
    <property type="entry name" value="ValRS/IleRS/LeuRS editing domain"/>
    <property type="match status" value="1"/>
</dbReference>
<feature type="domain" description="Methionyl/Valyl/Leucyl/Isoleucyl-tRNA synthetase anticodon-binding" evidence="12">
    <location>
        <begin position="798"/>
        <end position="926"/>
    </location>
</feature>
<evidence type="ECO:0000256" key="4">
    <source>
        <dbReference type="ARBA" id="ARBA00022741"/>
    </source>
</evidence>